<proteinExistence type="predicted"/>
<organism evidence="1 2">
    <name type="scientific">Lentinus brumalis</name>
    <dbReference type="NCBI Taxonomy" id="2498619"/>
    <lineage>
        <taxon>Eukaryota</taxon>
        <taxon>Fungi</taxon>
        <taxon>Dikarya</taxon>
        <taxon>Basidiomycota</taxon>
        <taxon>Agaricomycotina</taxon>
        <taxon>Agaricomycetes</taxon>
        <taxon>Polyporales</taxon>
        <taxon>Polyporaceae</taxon>
        <taxon>Lentinus</taxon>
    </lineage>
</organism>
<name>A0A371DA84_9APHY</name>
<dbReference type="AlphaFoldDB" id="A0A371DA84"/>
<keyword evidence="2" id="KW-1185">Reference proteome</keyword>
<reference evidence="1 2" key="1">
    <citation type="journal article" date="2018" name="Biotechnol. Biofuels">
        <title>Integrative visual omics of the white-rot fungus Polyporus brumalis exposes the biotechnological potential of its oxidative enzymes for delignifying raw plant biomass.</title>
        <authorList>
            <person name="Miyauchi S."/>
            <person name="Rancon A."/>
            <person name="Drula E."/>
            <person name="Hage H."/>
            <person name="Chaduli D."/>
            <person name="Favel A."/>
            <person name="Grisel S."/>
            <person name="Henrissat B."/>
            <person name="Herpoel-Gimbert I."/>
            <person name="Ruiz-Duenas F.J."/>
            <person name="Chevret D."/>
            <person name="Hainaut M."/>
            <person name="Lin J."/>
            <person name="Wang M."/>
            <person name="Pangilinan J."/>
            <person name="Lipzen A."/>
            <person name="Lesage-Meessen L."/>
            <person name="Navarro D."/>
            <person name="Riley R."/>
            <person name="Grigoriev I.V."/>
            <person name="Zhou S."/>
            <person name="Raouche S."/>
            <person name="Rosso M.N."/>
        </authorList>
    </citation>
    <scope>NUCLEOTIDE SEQUENCE [LARGE SCALE GENOMIC DNA]</scope>
    <source>
        <strain evidence="1 2">BRFM 1820</strain>
    </source>
</reference>
<gene>
    <name evidence="1" type="ORF">OH76DRAFT_1382138</name>
</gene>
<dbReference type="InterPro" id="IPR011009">
    <property type="entry name" value="Kinase-like_dom_sf"/>
</dbReference>
<sequence length="338" mass="37464">MSTVTEEEARRILERHRGGSAPITELQEVERAGFEAFTPTKVYVVRTEDGASYLLKVGPSASATSTAYLPNTLTTEHALLGLVAAQTDIPTPTVRALDMSRDTVPYPYLLLDEPRGVPLSRARASGKLSDRQLAMLDLRTGAYLKQLHERVQNDWFGMPSQEKDELYSWQEAFTPLLEGLLDEAHRAGIDLPYADLRVCLSRAIGFFLFDDCEVPSLISFTGDEDSTIVDFDMEKGAPGGEDEEVRITSFGAFGHALWGDPLLETLFMDPSAGLVEGYGGPLIVFARQKTKRLWYSLFLALVVLIEATREGKDEHEKVQWAKTVAERSALALKDAPCY</sequence>
<evidence type="ECO:0000313" key="1">
    <source>
        <dbReference type="EMBL" id="RDX49438.1"/>
    </source>
</evidence>
<protein>
    <submittedName>
        <fullName evidence="1">Uncharacterized protein</fullName>
    </submittedName>
</protein>
<dbReference type="EMBL" id="KZ857405">
    <property type="protein sequence ID" value="RDX49438.1"/>
    <property type="molecule type" value="Genomic_DNA"/>
</dbReference>
<dbReference type="OrthoDB" id="5210591at2759"/>
<evidence type="ECO:0000313" key="2">
    <source>
        <dbReference type="Proteomes" id="UP000256964"/>
    </source>
</evidence>
<dbReference type="Proteomes" id="UP000256964">
    <property type="component" value="Unassembled WGS sequence"/>
</dbReference>
<accession>A0A371DA84</accession>
<dbReference type="SUPFAM" id="SSF56112">
    <property type="entry name" value="Protein kinase-like (PK-like)"/>
    <property type="match status" value="1"/>
</dbReference>